<dbReference type="AlphaFoldDB" id="A0A1M5SJT9"/>
<dbReference type="RefSeq" id="WP_073117958.1">
    <property type="nucleotide sequence ID" value="NZ_BMEN01000001.1"/>
</dbReference>
<gene>
    <name evidence="2" type="ORF">SAMN05444281_0353</name>
</gene>
<evidence type="ECO:0000259" key="1">
    <source>
        <dbReference type="Pfam" id="PF04264"/>
    </source>
</evidence>
<evidence type="ECO:0000313" key="3">
    <source>
        <dbReference type="Proteomes" id="UP000184109"/>
    </source>
</evidence>
<evidence type="ECO:0000313" key="2">
    <source>
        <dbReference type="EMBL" id="SHH38806.1"/>
    </source>
</evidence>
<sequence>MKNTFLYILTFLLGTTLFYGQKNLYKTDIANIKFDAGKNKIEPINAENEKVKIILNSDTGEIACSMNMSDFSFPNKLMQEHFNENYIESDKYPKATFTGKIDNFSKTDFSSEKTVWVKGTFKIHGNTQTKTTKIKLLKQNNNYVIKSTFILELKDYKIKIPSIMFYKIAEKVNVNLTAELKEL</sequence>
<dbReference type="EMBL" id="FQXQ01000001">
    <property type="protein sequence ID" value="SHH38806.1"/>
    <property type="molecule type" value="Genomic_DNA"/>
</dbReference>
<dbReference type="Pfam" id="PF04264">
    <property type="entry name" value="YceI"/>
    <property type="match status" value="1"/>
</dbReference>
<keyword evidence="3" id="KW-1185">Reference proteome</keyword>
<feature type="domain" description="Lipid/polyisoprenoid-binding YceI-like" evidence="1">
    <location>
        <begin position="32"/>
        <end position="179"/>
    </location>
</feature>
<dbReference type="Gene3D" id="2.40.128.110">
    <property type="entry name" value="Lipid/polyisoprenoid-binding, YceI-like"/>
    <property type="match status" value="1"/>
</dbReference>
<dbReference type="InterPro" id="IPR007372">
    <property type="entry name" value="Lipid/polyisoprenoid-bd_YceI"/>
</dbReference>
<dbReference type="InterPro" id="IPR036761">
    <property type="entry name" value="TTHA0802/YceI-like_sf"/>
</dbReference>
<reference evidence="3" key="1">
    <citation type="submission" date="2016-11" db="EMBL/GenBank/DDBJ databases">
        <authorList>
            <person name="Varghese N."/>
            <person name="Submissions S."/>
        </authorList>
    </citation>
    <scope>NUCLEOTIDE SEQUENCE [LARGE SCALE GENOMIC DNA]</scope>
    <source>
        <strain evidence="3">DSM 100572</strain>
    </source>
</reference>
<name>A0A1M5SJT9_9FLAO</name>
<dbReference type="SUPFAM" id="SSF101874">
    <property type="entry name" value="YceI-like"/>
    <property type="match status" value="1"/>
</dbReference>
<dbReference type="PANTHER" id="PTHR34406:SF1">
    <property type="entry name" value="PROTEIN YCEI"/>
    <property type="match status" value="1"/>
</dbReference>
<protein>
    <submittedName>
        <fullName evidence="2">YceI-like domain-containing protein</fullName>
    </submittedName>
</protein>
<proteinExistence type="predicted"/>
<accession>A0A1M5SJT9</accession>
<organism evidence="2 3">
    <name type="scientific">Wenyingzhuangia marina</name>
    <dbReference type="NCBI Taxonomy" id="1195760"/>
    <lineage>
        <taxon>Bacteria</taxon>
        <taxon>Pseudomonadati</taxon>
        <taxon>Bacteroidota</taxon>
        <taxon>Flavobacteriia</taxon>
        <taxon>Flavobacteriales</taxon>
        <taxon>Flavobacteriaceae</taxon>
        <taxon>Wenyingzhuangia</taxon>
    </lineage>
</organism>
<dbReference type="OrthoDB" id="116832at2"/>
<dbReference type="Proteomes" id="UP000184109">
    <property type="component" value="Unassembled WGS sequence"/>
</dbReference>
<dbReference type="STRING" id="1195760.SAMN05444281_0353"/>
<dbReference type="PANTHER" id="PTHR34406">
    <property type="entry name" value="PROTEIN YCEI"/>
    <property type="match status" value="1"/>
</dbReference>